<feature type="chain" id="PRO_5045726580" evidence="3">
    <location>
        <begin position="26"/>
        <end position="281"/>
    </location>
</feature>
<evidence type="ECO:0000256" key="1">
    <source>
        <dbReference type="SAM" id="Coils"/>
    </source>
</evidence>
<evidence type="ECO:0000313" key="4">
    <source>
        <dbReference type="EMBL" id="MED6265315.1"/>
    </source>
</evidence>
<feature type="region of interest" description="Disordered" evidence="2">
    <location>
        <begin position="138"/>
        <end position="169"/>
    </location>
</feature>
<evidence type="ECO:0000256" key="2">
    <source>
        <dbReference type="SAM" id="MobiDB-lite"/>
    </source>
</evidence>
<reference evidence="4 5" key="1">
    <citation type="submission" date="2021-06" db="EMBL/GenBank/DDBJ databases">
        <authorList>
            <person name="Palmer J.M."/>
        </authorList>
    </citation>
    <scope>NUCLEOTIDE SEQUENCE [LARGE SCALE GENOMIC DNA]</scope>
    <source>
        <strain evidence="4 5">CL_MEX2019</strain>
        <tissue evidence="4">Muscle</tissue>
    </source>
</reference>
<feature type="coiled-coil region" evidence="1">
    <location>
        <begin position="196"/>
        <end position="230"/>
    </location>
</feature>
<evidence type="ECO:0000256" key="3">
    <source>
        <dbReference type="SAM" id="SignalP"/>
    </source>
</evidence>
<gene>
    <name evidence="4" type="ORF">CHARACLAT_024224</name>
</gene>
<feature type="compositionally biased region" description="Basic and acidic residues" evidence="2">
    <location>
        <begin position="138"/>
        <end position="149"/>
    </location>
</feature>
<dbReference type="EMBL" id="JAHUTJ010002645">
    <property type="protein sequence ID" value="MED6265315.1"/>
    <property type="molecule type" value="Genomic_DNA"/>
</dbReference>
<dbReference type="Proteomes" id="UP001352852">
    <property type="component" value="Unassembled WGS sequence"/>
</dbReference>
<evidence type="ECO:0000313" key="5">
    <source>
        <dbReference type="Proteomes" id="UP001352852"/>
    </source>
</evidence>
<protein>
    <submittedName>
        <fullName evidence="4">Uncharacterized protein</fullName>
    </submittedName>
</protein>
<name>A0ABU7CU80_9TELE</name>
<organism evidence="4 5">
    <name type="scientific">Characodon lateralis</name>
    <dbReference type="NCBI Taxonomy" id="208331"/>
    <lineage>
        <taxon>Eukaryota</taxon>
        <taxon>Metazoa</taxon>
        <taxon>Chordata</taxon>
        <taxon>Craniata</taxon>
        <taxon>Vertebrata</taxon>
        <taxon>Euteleostomi</taxon>
        <taxon>Actinopterygii</taxon>
        <taxon>Neopterygii</taxon>
        <taxon>Teleostei</taxon>
        <taxon>Neoteleostei</taxon>
        <taxon>Acanthomorphata</taxon>
        <taxon>Ovalentaria</taxon>
        <taxon>Atherinomorphae</taxon>
        <taxon>Cyprinodontiformes</taxon>
        <taxon>Goodeidae</taxon>
        <taxon>Characodon</taxon>
    </lineage>
</organism>
<sequence>MRTILLCICATLLLMATLVPQTIRAADHSTNSHQRWDAKGPYSLGPESDHSTSCPVKLRPSGHCGNSGAGAEDSEECPYQLTLPPLTIQLPKQFRLLEKTMKELQNLKEVVNKLKSGCKECYGEQRNGVFGYQQEDHGQAQIHIQRDSGEEAALDPQRGSSQEERGDDVVSRAILDGTRLGQRSNFGKITPSPSSMQEMQMKLNRMSASLRNARSQISALQGRLEGLNLLNIDNVQAMVDRQVENITGVVNKLSSSCTTQCAAQSSPQCKQSSSWIPGMIM</sequence>
<keyword evidence="3" id="KW-0732">Signal</keyword>
<keyword evidence="1" id="KW-0175">Coiled coil</keyword>
<accession>A0ABU7CU80</accession>
<comment type="caution">
    <text evidence="4">The sequence shown here is derived from an EMBL/GenBank/DDBJ whole genome shotgun (WGS) entry which is preliminary data.</text>
</comment>
<keyword evidence="5" id="KW-1185">Reference proteome</keyword>
<feature type="signal peptide" evidence="3">
    <location>
        <begin position="1"/>
        <end position="25"/>
    </location>
</feature>
<proteinExistence type="predicted"/>